<name>A0A0A8YJM0_ARUDO</name>
<reference evidence="1" key="1">
    <citation type="submission" date="2014-09" db="EMBL/GenBank/DDBJ databases">
        <authorList>
            <person name="Magalhaes I.L.F."/>
            <person name="Oliveira U."/>
            <person name="Santos F.R."/>
            <person name="Vidigal T.H.D.A."/>
            <person name="Brescovit A.D."/>
            <person name="Santos A.J."/>
        </authorList>
    </citation>
    <scope>NUCLEOTIDE SEQUENCE</scope>
    <source>
        <tissue evidence="1">Shoot tissue taken approximately 20 cm above the soil surface</tissue>
    </source>
</reference>
<accession>A0A0A8YJM0</accession>
<dbReference type="EMBL" id="GBRH01272147">
    <property type="protein sequence ID" value="JAD25748.1"/>
    <property type="molecule type" value="Transcribed_RNA"/>
</dbReference>
<sequence length="70" mass="7986">MQRHFASAVLVDECLIPSFNLLYHSRYISVATFSISVLRIDDYFSCMAANRKNKVDLFHRGADGTLTMDL</sequence>
<protein>
    <submittedName>
        <fullName evidence="1">Uncharacterized protein</fullName>
    </submittedName>
</protein>
<organism evidence="1">
    <name type="scientific">Arundo donax</name>
    <name type="common">Giant reed</name>
    <name type="synonym">Donax arundinaceus</name>
    <dbReference type="NCBI Taxonomy" id="35708"/>
    <lineage>
        <taxon>Eukaryota</taxon>
        <taxon>Viridiplantae</taxon>
        <taxon>Streptophyta</taxon>
        <taxon>Embryophyta</taxon>
        <taxon>Tracheophyta</taxon>
        <taxon>Spermatophyta</taxon>
        <taxon>Magnoliopsida</taxon>
        <taxon>Liliopsida</taxon>
        <taxon>Poales</taxon>
        <taxon>Poaceae</taxon>
        <taxon>PACMAD clade</taxon>
        <taxon>Arundinoideae</taxon>
        <taxon>Arundineae</taxon>
        <taxon>Arundo</taxon>
    </lineage>
</organism>
<dbReference type="AlphaFoldDB" id="A0A0A8YJM0"/>
<evidence type="ECO:0000313" key="1">
    <source>
        <dbReference type="EMBL" id="JAD25748.1"/>
    </source>
</evidence>
<reference evidence="1" key="2">
    <citation type="journal article" date="2015" name="Data Brief">
        <title>Shoot transcriptome of the giant reed, Arundo donax.</title>
        <authorList>
            <person name="Barrero R.A."/>
            <person name="Guerrero F.D."/>
            <person name="Moolhuijzen P."/>
            <person name="Goolsby J.A."/>
            <person name="Tidwell J."/>
            <person name="Bellgard S.E."/>
            <person name="Bellgard M.I."/>
        </authorList>
    </citation>
    <scope>NUCLEOTIDE SEQUENCE</scope>
    <source>
        <tissue evidence="1">Shoot tissue taken approximately 20 cm above the soil surface</tissue>
    </source>
</reference>
<proteinExistence type="predicted"/>